<comment type="caution">
    <text evidence="5">The sequence shown here is derived from an EMBL/GenBank/DDBJ whole genome shotgun (WGS) entry which is preliminary data.</text>
</comment>
<dbReference type="InterPro" id="IPR037049">
    <property type="entry name" value="DUF1214_C_sf"/>
</dbReference>
<organism evidence="5 6">
    <name type="scientific">Ophiocordyceps unilateralis</name>
    <name type="common">Zombie-ant fungus</name>
    <name type="synonym">Torrubia unilateralis</name>
    <dbReference type="NCBI Taxonomy" id="268505"/>
    <lineage>
        <taxon>Eukaryota</taxon>
        <taxon>Fungi</taxon>
        <taxon>Dikarya</taxon>
        <taxon>Ascomycota</taxon>
        <taxon>Pezizomycotina</taxon>
        <taxon>Sordariomycetes</taxon>
        <taxon>Hypocreomycetidae</taxon>
        <taxon>Hypocreales</taxon>
        <taxon>Ophiocordycipitaceae</taxon>
        <taxon>Ophiocordyceps</taxon>
    </lineage>
</organism>
<evidence type="ECO:0000259" key="4">
    <source>
        <dbReference type="Pfam" id="PF06863"/>
    </source>
</evidence>
<feature type="signal peptide" evidence="2">
    <location>
        <begin position="1"/>
        <end position="20"/>
    </location>
</feature>
<dbReference type="InterPro" id="IPR010621">
    <property type="entry name" value="DUF1214"/>
</dbReference>
<dbReference type="Pfam" id="PF06742">
    <property type="entry name" value="DUF1214"/>
    <property type="match status" value="1"/>
</dbReference>
<sequence length="598" mass="65220">MMRFSSIGLALGAILCTAWALPTHDGPPGTDEETLRAINATAFAITYGYPLAHFDATVEPVLASVGTNAFQHQRNTVRADDDDDDDDQLPTARPNTDVLYSVAAIDLSTTDVILTIPKIGNSRYFVVSFYDLWSNNLANVGRLTMSVPGKYLLKIANRPWQIGWVEADEGNTDYAGYVYFPTIYGLVLSQMLVRNNEADVQAAREAQSGIKLTTEPRPGPRLGPKLTSELLGDGVLEPIAQRPVGQLSQHSARDLLDVVARVDPFNRPWRPRDGASVTRQFEDAGLAHGEYEPPSELQYERAMQIVDKGLLEAEKRLQPYGNGWFGFPHGMTGIFGDQYAVRSLAASIDYLQLVPSEALFLTWMGDSGHQGARDGLTLDHGDALVVTFPSGKPPVTVSGFWTLSVYDADGGLVPNDLGRYSLGDGSNLTYVTGQPVYGFSNRTDAFSILVQPRDVRPPANWTNNWLPAPSGGDKFSINLRLIGPKLPLTAGSSVAIPWCASGGLDRLVRGLGNGASQAVALGAHHYSSNIHAANVPCSGRFSHRTMYYCIHVSVFADSSFHEDAFCVCTCKQGQHLHYMASITPQRHAYTDTMTKRRP</sequence>
<feature type="chain" id="PRO_5012089289" description="DUF1254 domain-containing protein" evidence="2">
    <location>
        <begin position="21"/>
        <end position="598"/>
    </location>
</feature>
<dbReference type="OrthoDB" id="2018906at2759"/>
<dbReference type="Gene3D" id="2.60.40.1610">
    <property type="entry name" value="Domain of unknown function DUF1254"/>
    <property type="match status" value="1"/>
</dbReference>
<evidence type="ECO:0000256" key="2">
    <source>
        <dbReference type="SAM" id="SignalP"/>
    </source>
</evidence>
<dbReference type="InterPro" id="IPR010679">
    <property type="entry name" value="DUF1254"/>
</dbReference>
<feature type="domain" description="DUF1214" evidence="3">
    <location>
        <begin position="374"/>
        <end position="485"/>
    </location>
</feature>
<evidence type="ECO:0000256" key="1">
    <source>
        <dbReference type="SAM" id="MobiDB-lite"/>
    </source>
</evidence>
<protein>
    <recommendedName>
        <fullName evidence="7">DUF1254 domain-containing protein</fullName>
    </recommendedName>
</protein>
<dbReference type="Gene3D" id="2.60.120.600">
    <property type="entry name" value="Domain of unknown function DUF1214, C-terminal domain"/>
    <property type="match status" value="1"/>
</dbReference>
<keyword evidence="2" id="KW-0732">Signal</keyword>
<dbReference type="Pfam" id="PF06863">
    <property type="entry name" value="DUF1254"/>
    <property type="match status" value="1"/>
</dbReference>
<dbReference type="EMBL" id="LAZP02000363">
    <property type="protein sequence ID" value="PFH57812.1"/>
    <property type="molecule type" value="Genomic_DNA"/>
</dbReference>
<feature type="domain" description="DUF1254" evidence="4">
    <location>
        <begin position="68"/>
        <end position="213"/>
    </location>
</feature>
<dbReference type="Proteomes" id="UP000037136">
    <property type="component" value="Unassembled WGS sequence"/>
</dbReference>
<keyword evidence="6" id="KW-1185">Reference proteome</keyword>
<dbReference type="AlphaFoldDB" id="A0A2A9PA64"/>
<dbReference type="InterPro" id="IPR037050">
    <property type="entry name" value="DUF1254_sf"/>
</dbReference>
<reference evidence="5 6" key="2">
    <citation type="journal article" date="2017" name="Sci. Rep.">
        <title>Ant-infecting Ophiocordyceps genomes reveal a high diversity of potential behavioral manipulation genes and a possible major role for enterotoxins.</title>
        <authorList>
            <person name="de Bekker C."/>
            <person name="Ohm R.A."/>
            <person name="Evans H.C."/>
            <person name="Brachmann A."/>
            <person name="Hughes D.P."/>
        </authorList>
    </citation>
    <scope>NUCLEOTIDE SEQUENCE [LARGE SCALE GENOMIC DNA]</scope>
    <source>
        <strain evidence="5 6">SC16a</strain>
    </source>
</reference>
<dbReference type="SUPFAM" id="SSF160935">
    <property type="entry name" value="VPA0735-like"/>
    <property type="match status" value="1"/>
</dbReference>
<dbReference type="PANTHER" id="PTHR36509">
    <property type="entry name" value="BLL3101 PROTEIN"/>
    <property type="match status" value="1"/>
</dbReference>
<reference evidence="5 6" key="1">
    <citation type="journal article" date="2015" name="BMC Genomics">
        <title>Gene expression during zombie ant biting behavior reflects the complexity underlying fungal parasitic behavioral manipulation.</title>
        <authorList>
            <person name="de Bekker C."/>
            <person name="Ohm R.A."/>
            <person name="Loreto R.G."/>
            <person name="Sebastian A."/>
            <person name="Albert I."/>
            <person name="Merrow M."/>
            <person name="Brachmann A."/>
            <person name="Hughes D.P."/>
        </authorList>
    </citation>
    <scope>NUCLEOTIDE SEQUENCE [LARGE SCALE GENOMIC DNA]</scope>
    <source>
        <strain evidence="5 6">SC16a</strain>
    </source>
</reference>
<evidence type="ECO:0008006" key="7">
    <source>
        <dbReference type="Google" id="ProtNLM"/>
    </source>
</evidence>
<evidence type="ECO:0000313" key="5">
    <source>
        <dbReference type="EMBL" id="PFH57812.1"/>
    </source>
</evidence>
<dbReference type="PANTHER" id="PTHR36509:SF2">
    <property type="entry name" value="BLL3101 PROTEIN"/>
    <property type="match status" value="1"/>
</dbReference>
<evidence type="ECO:0000259" key="3">
    <source>
        <dbReference type="Pfam" id="PF06742"/>
    </source>
</evidence>
<name>A0A2A9PA64_OPHUN</name>
<gene>
    <name evidence="5" type="ORF">XA68_14541</name>
</gene>
<accession>A0A2A9PA64</accession>
<proteinExistence type="predicted"/>
<evidence type="ECO:0000313" key="6">
    <source>
        <dbReference type="Proteomes" id="UP000037136"/>
    </source>
</evidence>
<feature type="region of interest" description="Disordered" evidence="1">
    <location>
        <begin position="73"/>
        <end position="93"/>
    </location>
</feature>